<dbReference type="Gene3D" id="3.60.15.10">
    <property type="entry name" value="Ribonuclease Z/Hydroxyacylglutathione hydrolase-like"/>
    <property type="match status" value="1"/>
</dbReference>
<keyword evidence="4" id="KW-0862">Zinc</keyword>
<dbReference type="PANTHER" id="PTHR46233">
    <property type="entry name" value="HYDROXYACYLGLUTATHIONE HYDROLASE GLOC"/>
    <property type="match status" value="1"/>
</dbReference>
<dbReference type="InterPro" id="IPR001279">
    <property type="entry name" value="Metallo-B-lactamas"/>
</dbReference>
<dbReference type="GO" id="GO:0016787">
    <property type="term" value="F:hydrolase activity"/>
    <property type="evidence" value="ECO:0007669"/>
    <property type="project" value="UniProtKB-KW"/>
</dbReference>
<keyword evidence="2" id="KW-0479">Metal-binding</keyword>
<proteinExistence type="predicted"/>
<comment type="caution">
    <text evidence="6">The sequence shown here is derived from an EMBL/GenBank/DDBJ whole genome shotgun (WGS) entry which is preliminary data.</text>
</comment>
<dbReference type="RefSeq" id="WP_110998575.1">
    <property type="nucleotide sequence ID" value="NZ_QKTW01000014.1"/>
</dbReference>
<dbReference type="Pfam" id="PF00753">
    <property type="entry name" value="Lactamase_B"/>
    <property type="match status" value="1"/>
</dbReference>
<dbReference type="SUPFAM" id="SSF56281">
    <property type="entry name" value="Metallo-hydrolase/oxidoreductase"/>
    <property type="match status" value="1"/>
</dbReference>
<protein>
    <submittedName>
        <fullName evidence="6">MBL fold metallo-hydrolase</fullName>
    </submittedName>
</protein>
<sequence length="212" mass="23611">MLRIHSFNFNPFQENTYLIINEKKQCWIVDPGMYDASETKRFTQYISENGLEPQAIINTHAHIDHILGIQAVKEKYNIPFGLHEKDLPVLKNAATSAAMFGLPLKEAPVQDFFLKENEPFKIGDETLEIRFAPGHSPGSVIFYYAPGKWAIGGDVLFYGSIGRTDLPGGDFATLISSIETQLFTLPDDTAVHPGHGPATTVGHEKTHNPFLQ</sequence>
<name>A0A2W2BIG6_9BACT</name>
<evidence type="ECO:0000313" key="6">
    <source>
        <dbReference type="EMBL" id="PZF73296.1"/>
    </source>
</evidence>
<gene>
    <name evidence="6" type="ORF">DN068_09000</name>
</gene>
<dbReference type="AlphaFoldDB" id="A0A2W2BIG6"/>
<evidence type="ECO:0000259" key="5">
    <source>
        <dbReference type="SMART" id="SM00849"/>
    </source>
</evidence>
<keyword evidence="3 6" id="KW-0378">Hydrolase</keyword>
<dbReference type="OrthoDB" id="9802248at2"/>
<dbReference type="PANTHER" id="PTHR46233:SF3">
    <property type="entry name" value="HYDROXYACYLGLUTATHIONE HYDROLASE GLOC"/>
    <property type="match status" value="1"/>
</dbReference>
<evidence type="ECO:0000256" key="2">
    <source>
        <dbReference type="ARBA" id="ARBA00022723"/>
    </source>
</evidence>
<dbReference type="Proteomes" id="UP000248745">
    <property type="component" value="Unassembled WGS sequence"/>
</dbReference>
<evidence type="ECO:0000256" key="1">
    <source>
        <dbReference type="ARBA" id="ARBA00001947"/>
    </source>
</evidence>
<organism evidence="6 7">
    <name type="scientific">Taibaiella soli</name>
    <dbReference type="NCBI Taxonomy" id="1649169"/>
    <lineage>
        <taxon>Bacteria</taxon>
        <taxon>Pseudomonadati</taxon>
        <taxon>Bacteroidota</taxon>
        <taxon>Chitinophagia</taxon>
        <taxon>Chitinophagales</taxon>
        <taxon>Chitinophagaceae</taxon>
        <taxon>Taibaiella</taxon>
    </lineage>
</organism>
<evidence type="ECO:0000256" key="3">
    <source>
        <dbReference type="ARBA" id="ARBA00022801"/>
    </source>
</evidence>
<dbReference type="InterPro" id="IPR036866">
    <property type="entry name" value="RibonucZ/Hydroxyglut_hydro"/>
</dbReference>
<dbReference type="SMART" id="SM00849">
    <property type="entry name" value="Lactamase_B"/>
    <property type="match status" value="1"/>
</dbReference>
<comment type="cofactor">
    <cofactor evidence="1">
        <name>Zn(2+)</name>
        <dbReference type="ChEBI" id="CHEBI:29105"/>
    </cofactor>
</comment>
<dbReference type="InterPro" id="IPR051453">
    <property type="entry name" value="MBL_Glyoxalase_II"/>
</dbReference>
<reference evidence="6 7" key="1">
    <citation type="submission" date="2018-06" db="EMBL/GenBank/DDBJ databases">
        <title>Mucibacter soli gen. nov., sp. nov., a new member of the family Chitinophagaceae producing mucin.</title>
        <authorList>
            <person name="Kim M.-K."/>
            <person name="Park S."/>
            <person name="Kim T.-S."/>
            <person name="Joung Y."/>
            <person name="Han J.-H."/>
            <person name="Kim S.B."/>
        </authorList>
    </citation>
    <scope>NUCLEOTIDE SEQUENCE [LARGE SCALE GENOMIC DNA]</scope>
    <source>
        <strain evidence="6 7">R1-15</strain>
    </source>
</reference>
<evidence type="ECO:0000256" key="4">
    <source>
        <dbReference type="ARBA" id="ARBA00022833"/>
    </source>
</evidence>
<accession>A0A2W2BIG6</accession>
<dbReference type="CDD" id="cd06262">
    <property type="entry name" value="metallo-hydrolase-like_MBL-fold"/>
    <property type="match status" value="1"/>
</dbReference>
<evidence type="ECO:0000313" key="7">
    <source>
        <dbReference type="Proteomes" id="UP000248745"/>
    </source>
</evidence>
<keyword evidence="7" id="KW-1185">Reference proteome</keyword>
<dbReference type="GO" id="GO:0046872">
    <property type="term" value="F:metal ion binding"/>
    <property type="evidence" value="ECO:0007669"/>
    <property type="project" value="UniProtKB-KW"/>
</dbReference>
<dbReference type="EMBL" id="QKTW01000014">
    <property type="protein sequence ID" value="PZF73296.1"/>
    <property type="molecule type" value="Genomic_DNA"/>
</dbReference>
<feature type="domain" description="Metallo-beta-lactamase" evidence="5">
    <location>
        <begin position="13"/>
        <end position="195"/>
    </location>
</feature>